<organism evidence="3 4">
    <name type="scientific">Helianthus annuus</name>
    <name type="common">Common sunflower</name>
    <dbReference type="NCBI Taxonomy" id="4232"/>
    <lineage>
        <taxon>Eukaryota</taxon>
        <taxon>Viridiplantae</taxon>
        <taxon>Streptophyta</taxon>
        <taxon>Embryophyta</taxon>
        <taxon>Tracheophyta</taxon>
        <taxon>Spermatophyta</taxon>
        <taxon>Magnoliopsida</taxon>
        <taxon>eudicotyledons</taxon>
        <taxon>Gunneridae</taxon>
        <taxon>Pentapetalae</taxon>
        <taxon>asterids</taxon>
        <taxon>campanulids</taxon>
        <taxon>Asterales</taxon>
        <taxon>Asteraceae</taxon>
        <taxon>Asteroideae</taxon>
        <taxon>Heliantheae alliance</taxon>
        <taxon>Heliantheae</taxon>
        <taxon>Helianthus</taxon>
    </lineage>
</organism>
<evidence type="ECO:0000259" key="2">
    <source>
        <dbReference type="PROSITE" id="PS51297"/>
    </source>
</evidence>
<dbReference type="AlphaFoldDB" id="A0A251UYW3"/>
<proteinExistence type="predicted"/>
<dbReference type="InParanoid" id="A0A251UYW3"/>
<reference evidence="4" key="1">
    <citation type="journal article" date="2017" name="Nature">
        <title>The sunflower genome provides insights into oil metabolism, flowering and Asterid evolution.</title>
        <authorList>
            <person name="Badouin H."/>
            <person name="Gouzy J."/>
            <person name="Grassa C.J."/>
            <person name="Murat F."/>
            <person name="Staton S.E."/>
            <person name="Cottret L."/>
            <person name="Lelandais-Briere C."/>
            <person name="Owens G.L."/>
            <person name="Carrere S."/>
            <person name="Mayjonade B."/>
            <person name="Legrand L."/>
            <person name="Gill N."/>
            <person name="Kane N.C."/>
            <person name="Bowers J.E."/>
            <person name="Hubner S."/>
            <person name="Bellec A."/>
            <person name="Berard A."/>
            <person name="Berges H."/>
            <person name="Blanchet N."/>
            <person name="Boniface M.C."/>
            <person name="Brunel D."/>
            <person name="Catrice O."/>
            <person name="Chaidir N."/>
            <person name="Claudel C."/>
            <person name="Donnadieu C."/>
            <person name="Faraut T."/>
            <person name="Fievet G."/>
            <person name="Helmstetter N."/>
            <person name="King M."/>
            <person name="Knapp S.J."/>
            <person name="Lai Z."/>
            <person name="Le Paslier M.C."/>
            <person name="Lippi Y."/>
            <person name="Lorenzon L."/>
            <person name="Mandel J.R."/>
            <person name="Marage G."/>
            <person name="Marchand G."/>
            <person name="Marquand E."/>
            <person name="Bret-Mestries E."/>
            <person name="Morien E."/>
            <person name="Nambeesan S."/>
            <person name="Nguyen T."/>
            <person name="Pegot-Espagnet P."/>
            <person name="Pouilly N."/>
            <person name="Raftis F."/>
            <person name="Sallet E."/>
            <person name="Schiex T."/>
            <person name="Thomas J."/>
            <person name="Vandecasteele C."/>
            <person name="Vares D."/>
            <person name="Vear F."/>
            <person name="Vautrin S."/>
            <person name="Crespi M."/>
            <person name="Mangin B."/>
            <person name="Burke J.M."/>
            <person name="Salse J."/>
            <person name="Munos S."/>
            <person name="Vincourt P."/>
            <person name="Rieseberg L.H."/>
            <person name="Langlade N.B."/>
        </authorList>
    </citation>
    <scope>NUCLEOTIDE SEQUENCE [LARGE SCALE GENOMIC DNA]</scope>
    <source>
        <strain evidence="4">cv. SF193</strain>
    </source>
</reference>
<accession>A0A251UYW3</accession>
<evidence type="ECO:0000313" key="4">
    <source>
        <dbReference type="Proteomes" id="UP000215914"/>
    </source>
</evidence>
<keyword evidence="1" id="KW-0175">Coiled coil</keyword>
<dbReference type="Proteomes" id="UP000215914">
    <property type="component" value="Chromosome 4"/>
</dbReference>
<dbReference type="PROSITE" id="PS51297">
    <property type="entry name" value="K_BOX"/>
    <property type="match status" value="1"/>
</dbReference>
<evidence type="ECO:0000313" key="3">
    <source>
        <dbReference type="EMBL" id="OTG28324.1"/>
    </source>
</evidence>
<protein>
    <submittedName>
        <fullName evidence="3">Putative transcription factor, K-box</fullName>
    </submittedName>
</protein>
<feature type="domain" description="K-box" evidence="2">
    <location>
        <begin position="1"/>
        <end position="66"/>
    </location>
</feature>
<sequence>MGEDLDSLSLKELQNLEQKLDASLKHIRLRRNQLMFESISALEKKDKELQNENNALLNKVKEIEKEVARQAHIEQQDRHNMSSYHFDTYISAAYQAGGNGLVEESPRQAQPSIVLPPWMLQHINH</sequence>
<gene>
    <name evidence="3" type="ORF">HannXRQ_Chr04g0109981</name>
</gene>
<dbReference type="InterPro" id="IPR002487">
    <property type="entry name" value="TF_Kbox"/>
</dbReference>
<dbReference type="GO" id="GO:0003700">
    <property type="term" value="F:DNA-binding transcription factor activity"/>
    <property type="evidence" value="ECO:0007669"/>
    <property type="project" value="InterPro"/>
</dbReference>
<name>A0A251UYW3_HELAN</name>
<dbReference type="OMA" id="HESNTIM"/>
<keyword evidence="4" id="KW-1185">Reference proteome</keyword>
<evidence type="ECO:0000256" key="1">
    <source>
        <dbReference type="SAM" id="Coils"/>
    </source>
</evidence>
<dbReference type="GO" id="GO:0005634">
    <property type="term" value="C:nucleus"/>
    <property type="evidence" value="ECO:0007669"/>
    <property type="project" value="InterPro"/>
</dbReference>
<feature type="coiled-coil region" evidence="1">
    <location>
        <begin position="10"/>
        <end position="66"/>
    </location>
</feature>
<dbReference type="Pfam" id="PF01486">
    <property type="entry name" value="K-box"/>
    <property type="match status" value="1"/>
</dbReference>
<dbReference type="EMBL" id="CM007893">
    <property type="protein sequence ID" value="OTG28324.1"/>
    <property type="molecule type" value="Genomic_DNA"/>
</dbReference>